<comment type="caution">
    <text evidence="13">The sequence shown here is derived from an EMBL/GenBank/DDBJ whole genome shotgun (WGS) entry which is preliminary data.</text>
</comment>
<dbReference type="PROSITE" id="PS51471">
    <property type="entry name" value="FE2OG_OXY"/>
    <property type="match status" value="1"/>
</dbReference>
<evidence type="ECO:0000256" key="8">
    <source>
        <dbReference type="ARBA" id="ARBA00031282"/>
    </source>
</evidence>
<keyword evidence="11" id="KW-0408">Iron</keyword>
<feature type="domain" description="Fe2OG dioxygenase" evidence="12">
    <location>
        <begin position="179"/>
        <end position="288"/>
    </location>
</feature>
<dbReference type="Pfam" id="PF14226">
    <property type="entry name" value="DIOX_N"/>
    <property type="match status" value="1"/>
</dbReference>
<comment type="catalytic activity">
    <reaction evidence="10">
        <text>L-arginine + 2-oxoglutarate + O2 = guanidine + L-glutamate 5-semialdehyde + succinate + CO2</text>
        <dbReference type="Rhea" id="RHEA:31535"/>
        <dbReference type="ChEBI" id="CHEBI:15379"/>
        <dbReference type="ChEBI" id="CHEBI:16526"/>
        <dbReference type="ChEBI" id="CHEBI:16810"/>
        <dbReference type="ChEBI" id="CHEBI:30031"/>
        <dbReference type="ChEBI" id="CHEBI:30087"/>
        <dbReference type="ChEBI" id="CHEBI:32682"/>
        <dbReference type="ChEBI" id="CHEBI:58066"/>
        <dbReference type="EC" id="1.14.20.7"/>
    </reaction>
</comment>
<evidence type="ECO:0000256" key="6">
    <source>
        <dbReference type="ARBA" id="ARBA00022666"/>
    </source>
</evidence>
<organism evidence="13 14">
    <name type="scientific">Aquibium pacificus</name>
    <dbReference type="NCBI Taxonomy" id="3153579"/>
    <lineage>
        <taxon>Bacteria</taxon>
        <taxon>Pseudomonadati</taxon>
        <taxon>Pseudomonadota</taxon>
        <taxon>Alphaproteobacteria</taxon>
        <taxon>Hyphomicrobiales</taxon>
        <taxon>Phyllobacteriaceae</taxon>
        <taxon>Aquibium</taxon>
    </lineage>
</organism>
<protein>
    <recommendedName>
        <fullName evidence="5">2-oxoglutarate-dependent ethylene/succinate-forming enzyme</fullName>
        <ecNumber evidence="4">1.13.12.19</ecNumber>
        <ecNumber evidence="3">1.14.20.7</ecNumber>
    </recommendedName>
    <alternativeName>
        <fullName evidence="7">2-oxoglutarate dioxygenase (ethylene-forming)</fullName>
    </alternativeName>
    <alternativeName>
        <fullName evidence="8">2-oxoglutarate/L-arginine monooxygenase/decarboxylase (succinate-forming)</fullName>
    </alternativeName>
</protein>
<evidence type="ECO:0000256" key="3">
    <source>
        <dbReference type="ARBA" id="ARBA00012293"/>
    </source>
</evidence>
<proteinExistence type="inferred from homology"/>
<dbReference type="PRINTS" id="PR00682">
    <property type="entry name" value="IPNSYNTHASE"/>
</dbReference>
<keyword evidence="11" id="KW-0560">Oxidoreductase</keyword>
<reference evidence="13 14" key="1">
    <citation type="submission" date="2024-05" db="EMBL/GenBank/DDBJ databases">
        <authorList>
            <person name="Jiang F."/>
        </authorList>
    </citation>
    <scope>NUCLEOTIDE SEQUENCE [LARGE SCALE GENOMIC DNA]</scope>
    <source>
        <strain evidence="13 14">LZ166</strain>
    </source>
</reference>
<comment type="pathway">
    <text evidence="2">Alkene biosynthesis; ethylene biosynthesis via 2-oxoglutarate.</text>
</comment>
<evidence type="ECO:0000256" key="2">
    <source>
        <dbReference type="ARBA" id="ARBA00004767"/>
    </source>
</evidence>
<dbReference type="EMBL" id="JBDPGJ010000003">
    <property type="protein sequence ID" value="MEX0407087.1"/>
    <property type="molecule type" value="Genomic_DNA"/>
</dbReference>
<dbReference type="EC" id="1.13.12.19" evidence="4"/>
<dbReference type="Gene3D" id="2.60.120.330">
    <property type="entry name" value="B-lactam Antibiotic, Isopenicillin N Synthase, Chain"/>
    <property type="match status" value="1"/>
</dbReference>
<evidence type="ECO:0000256" key="7">
    <source>
        <dbReference type="ARBA" id="ARBA00031011"/>
    </source>
</evidence>
<evidence type="ECO:0000256" key="5">
    <source>
        <dbReference type="ARBA" id="ARBA00019045"/>
    </source>
</evidence>
<dbReference type="Pfam" id="PF03171">
    <property type="entry name" value="2OG-FeII_Oxy"/>
    <property type="match status" value="1"/>
</dbReference>
<accession>A0ABV3SK01</accession>
<dbReference type="InterPro" id="IPR026992">
    <property type="entry name" value="DIOX_N"/>
</dbReference>
<keyword evidence="11" id="KW-0479">Metal-binding</keyword>
<evidence type="ECO:0000256" key="1">
    <source>
        <dbReference type="ARBA" id="ARBA00001954"/>
    </source>
</evidence>
<dbReference type="Proteomes" id="UP001556692">
    <property type="component" value="Unassembled WGS sequence"/>
</dbReference>
<dbReference type="PANTHER" id="PTHR47990">
    <property type="entry name" value="2-OXOGLUTARATE (2OG) AND FE(II)-DEPENDENT OXYGENASE SUPERFAMILY PROTEIN-RELATED"/>
    <property type="match status" value="1"/>
</dbReference>
<dbReference type="InterPro" id="IPR005123">
    <property type="entry name" value="Oxoglu/Fe-dep_dioxygenase_dom"/>
</dbReference>
<evidence type="ECO:0000256" key="11">
    <source>
        <dbReference type="RuleBase" id="RU003682"/>
    </source>
</evidence>
<evidence type="ECO:0000256" key="10">
    <source>
        <dbReference type="ARBA" id="ARBA00049359"/>
    </source>
</evidence>
<gene>
    <name evidence="13" type="ORF">ABGN05_15585</name>
</gene>
<comment type="similarity">
    <text evidence="11">Belongs to the iron/ascorbate-dependent oxidoreductase family.</text>
</comment>
<name>A0ABV3SK01_9HYPH</name>
<evidence type="ECO:0000313" key="13">
    <source>
        <dbReference type="EMBL" id="MEX0407087.1"/>
    </source>
</evidence>
<dbReference type="EC" id="1.14.20.7" evidence="3"/>
<keyword evidence="6" id="KW-0266">Ethylene biosynthesis</keyword>
<sequence>MRDSAFPIFDLSRFEAAEMAEKARLGAAVDAICRSTGFLAVGGHGVPQEVIDRAWFAARDFFDLPAERKQKARAPYPGYPYGYLGPNSEALAQSKGEDTPPDLKESFNGGPLEVPDGLDDPEALAFCYAPTIWPEAPAGFRNAWEAYYRAMEDLAARIMRVFAVALKLDEDFFTPTIDKPISALRALNYPHQPVPPMPGQLRAGAHTDYGSLTILLPQAGSGGLEIFTPEKAWRPVPPIPGAFVINIGDLMALWTNDRWVSTLHRVVNPEPAAGVSTRRQSFAFFHQPNWHQEIACIPSCLAPGEQPKHAPVRSGPYLMGKFRSTVKAA</sequence>
<dbReference type="RefSeq" id="WP_367954957.1">
    <property type="nucleotide sequence ID" value="NZ_JBDPGJ010000003.1"/>
</dbReference>
<evidence type="ECO:0000256" key="9">
    <source>
        <dbReference type="ARBA" id="ARBA00047725"/>
    </source>
</evidence>
<evidence type="ECO:0000313" key="14">
    <source>
        <dbReference type="Proteomes" id="UP001556692"/>
    </source>
</evidence>
<dbReference type="SUPFAM" id="SSF51197">
    <property type="entry name" value="Clavaminate synthase-like"/>
    <property type="match status" value="1"/>
</dbReference>
<comment type="cofactor">
    <cofactor evidence="1">
        <name>Fe(2+)</name>
        <dbReference type="ChEBI" id="CHEBI:29033"/>
    </cofactor>
</comment>
<dbReference type="InterPro" id="IPR027443">
    <property type="entry name" value="IPNS-like_sf"/>
</dbReference>
<dbReference type="InterPro" id="IPR044861">
    <property type="entry name" value="IPNS-like_FE2OG_OXY"/>
</dbReference>
<evidence type="ECO:0000259" key="12">
    <source>
        <dbReference type="PROSITE" id="PS51471"/>
    </source>
</evidence>
<keyword evidence="14" id="KW-1185">Reference proteome</keyword>
<dbReference type="InterPro" id="IPR050231">
    <property type="entry name" value="Iron_ascorbate_oxido_reductase"/>
</dbReference>
<evidence type="ECO:0000256" key="4">
    <source>
        <dbReference type="ARBA" id="ARBA00012531"/>
    </source>
</evidence>
<comment type="catalytic activity">
    <reaction evidence="9">
        <text>2-oxoglutarate + O2 + 2 H(+) = ethene + 3 CO2 + H2O</text>
        <dbReference type="Rhea" id="RHEA:31523"/>
        <dbReference type="ChEBI" id="CHEBI:15377"/>
        <dbReference type="ChEBI" id="CHEBI:15378"/>
        <dbReference type="ChEBI" id="CHEBI:15379"/>
        <dbReference type="ChEBI" id="CHEBI:16526"/>
        <dbReference type="ChEBI" id="CHEBI:16810"/>
        <dbReference type="ChEBI" id="CHEBI:18153"/>
        <dbReference type="EC" id="1.13.12.19"/>
    </reaction>
</comment>